<keyword evidence="3" id="KW-1185">Reference proteome</keyword>
<comment type="caution">
    <text evidence="2">The sequence shown here is derived from an EMBL/GenBank/DDBJ whole genome shotgun (WGS) entry which is preliminary data.</text>
</comment>
<protein>
    <submittedName>
        <fullName evidence="2">Uncharacterized protein</fullName>
    </submittedName>
</protein>
<dbReference type="EMBL" id="JTDE01021012">
    <property type="protein sequence ID" value="KAF7233521.1"/>
    <property type="molecule type" value="Genomic_DNA"/>
</dbReference>
<keyword evidence="1" id="KW-0812">Transmembrane</keyword>
<feature type="transmembrane region" description="Helical" evidence="1">
    <location>
        <begin position="97"/>
        <end position="114"/>
    </location>
</feature>
<evidence type="ECO:0000313" key="2">
    <source>
        <dbReference type="EMBL" id="KAF7233521.1"/>
    </source>
</evidence>
<evidence type="ECO:0000256" key="1">
    <source>
        <dbReference type="SAM" id="Phobius"/>
    </source>
</evidence>
<gene>
    <name evidence="2" type="ORF">EG68_12520</name>
</gene>
<keyword evidence="1" id="KW-1133">Transmembrane helix</keyword>
<sequence>MQCYFGCELTRSSIAVQNSFLVPTIYLSVLTSEMVVTQIVYWLSQFQFLVLIYSVTLETTTMQFSLHFVLVETAVFGEYFMSSTYVGMNSLSLPMDYYVLAIEVLFLPHHYYCGTR</sequence>
<dbReference type="Proteomes" id="UP000822476">
    <property type="component" value="Unassembled WGS sequence"/>
</dbReference>
<accession>A0A8S9YBB7</accession>
<name>A0A8S9YBB7_9TREM</name>
<proteinExistence type="predicted"/>
<keyword evidence="1" id="KW-0472">Membrane</keyword>
<dbReference type="AlphaFoldDB" id="A0A8S9YBB7"/>
<organism evidence="2 3">
    <name type="scientific">Paragonimus skrjabini miyazakii</name>
    <dbReference type="NCBI Taxonomy" id="59628"/>
    <lineage>
        <taxon>Eukaryota</taxon>
        <taxon>Metazoa</taxon>
        <taxon>Spiralia</taxon>
        <taxon>Lophotrochozoa</taxon>
        <taxon>Platyhelminthes</taxon>
        <taxon>Trematoda</taxon>
        <taxon>Digenea</taxon>
        <taxon>Plagiorchiida</taxon>
        <taxon>Troglotremata</taxon>
        <taxon>Troglotrematidae</taxon>
        <taxon>Paragonimus</taxon>
    </lineage>
</organism>
<reference evidence="2" key="1">
    <citation type="submission" date="2019-07" db="EMBL/GenBank/DDBJ databases">
        <title>Annotation for the trematode Paragonimus miyazaki's.</title>
        <authorList>
            <person name="Choi Y.-J."/>
        </authorList>
    </citation>
    <scope>NUCLEOTIDE SEQUENCE</scope>
    <source>
        <strain evidence="2">Japan</strain>
    </source>
</reference>
<evidence type="ECO:0000313" key="3">
    <source>
        <dbReference type="Proteomes" id="UP000822476"/>
    </source>
</evidence>